<dbReference type="Gene3D" id="1.10.1740.10">
    <property type="match status" value="1"/>
</dbReference>
<accession>A0AAC9PT00</accession>
<evidence type="ECO:0000259" key="7">
    <source>
        <dbReference type="Pfam" id="PF04542"/>
    </source>
</evidence>
<dbReference type="InterPro" id="IPR013325">
    <property type="entry name" value="RNA_pol_sigma_r2"/>
</dbReference>
<keyword evidence="4" id="KW-0731">Sigma factor</keyword>
<comment type="similarity">
    <text evidence="1">Belongs to the sigma-70 factor family. ECF subfamily.</text>
</comment>
<dbReference type="SUPFAM" id="SSF54427">
    <property type="entry name" value="NTF2-like"/>
    <property type="match status" value="1"/>
</dbReference>
<dbReference type="InterPro" id="IPR036388">
    <property type="entry name" value="WH-like_DNA-bd_sf"/>
</dbReference>
<dbReference type="Gene3D" id="1.10.10.10">
    <property type="entry name" value="Winged helix-like DNA-binding domain superfamily/Winged helix DNA-binding domain"/>
    <property type="match status" value="1"/>
</dbReference>
<dbReference type="Pfam" id="PF04542">
    <property type="entry name" value="Sigma70_r2"/>
    <property type="match status" value="1"/>
</dbReference>
<dbReference type="InterPro" id="IPR007627">
    <property type="entry name" value="RNA_pol_sigma70_r2"/>
</dbReference>
<feature type="domain" description="RNA polymerase sigma factor 70 region 4 type 2" evidence="8">
    <location>
        <begin position="116"/>
        <end position="167"/>
    </location>
</feature>
<organism evidence="9 10">
    <name type="scientific">Actinoalloteichus fjordicus</name>
    <dbReference type="NCBI Taxonomy" id="1612552"/>
    <lineage>
        <taxon>Bacteria</taxon>
        <taxon>Bacillati</taxon>
        <taxon>Actinomycetota</taxon>
        <taxon>Actinomycetes</taxon>
        <taxon>Pseudonocardiales</taxon>
        <taxon>Pseudonocardiaceae</taxon>
        <taxon>Actinoalloteichus</taxon>
    </lineage>
</organism>
<dbReference type="EMBL" id="CP016076">
    <property type="protein sequence ID" value="APU15575.1"/>
    <property type="molecule type" value="Genomic_DNA"/>
</dbReference>
<dbReference type="InterPro" id="IPR014284">
    <property type="entry name" value="RNA_pol_sigma-70_dom"/>
</dbReference>
<dbReference type="GO" id="GO:0003677">
    <property type="term" value="F:DNA binding"/>
    <property type="evidence" value="ECO:0007669"/>
    <property type="project" value="InterPro"/>
</dbReference>
<dbReference type="GO" id="GO:0016987">
    <property type="term" value="F:sigma factor activity"/>
    <property type="evidence" value="ECO:0007669"/>
    <property type="project" value="UniProtKB-KW"/>
</dbReference>
<keyword evidence="3" id="KW-0805">Transcription regulation</keyword>
<feature type="domain" description="RNA polymerase sigma-70 region 2" evidence="7">
    <location>
        <begin position="11"/>
        <end position="75"/>
    </location>
</feature>
<reference evidence="10" key="1">
    <citation type="submission" date="2016-06" db="EMBL/GenBank/DDBJ databases">
        <title>Complete genome sequence of Actinoalloteichus fjordicus DSM 46855 (=ADI127-17), type strain of the new species Actinoalloteichus fjordicus.</title>
        <authorList>
            <person name="Ruckert C."/>
            <person name="Nouioui I."/>
            <person name="Willmese J."/>
            <person name="van Wezel G."/>
            <person name="Klenk H.-P."/>
            <person name="Kalinowski J."/>
            <person name="Zotchev S.B."/>
        </authorList>
    </citation>
    <scope>NUCLEOTIDE SEQUENCE [LARGE SCALE GENOMIC DNA]</scope>
    <source>
        <strain evidence="10">ADI127-7</strain>
    </source>
</reference>
<dbReference type="InterPro" id="IPR032710">
    <property type="entry name" value="NTF2-like_dom_sf"/>
</dbReference>
<dbReference type="AlphaFoldDB" id="A0AAC9PT00"/>
<dbReference type="PANTHER" id="PTHR30173:SF43">
    <property type="entry name" value="ECF RNA POLYMERASE SIGMA FACTOR SIGI-RELATED"/>
    <property type="match status" value="1"/>
</dbReference>
<evidence type="ECO:0000313" key="9">
    <source>
        <dbReference type="EMBL" id="APU15575.1"/>
    </source>
</evidence>
<evidence type="ECO:0000256" key="3">
    <source>
        <dbReference type="ARBA" id="ARBA00023015"/>
    </source>
</evidence>
<dbReference type="NCBIfam" id="TIGR02937">
    <property type="entry name" value="sigma70-ECF"/>
    <property type="match status" value="1"/>
</dbReference>
<dbReference type="InterPro" id="IPR013249">
    <property type="entry name" value="RNA_pol_sigma70_r4_t2"/>
</dbReference>
<evidence type="ECO:0000256" key="2">
    <source>
        <dbReference type="ARBA" id="ARBA00011344"/>
    </source>
</evidence>
<dbReference type="PANTHER" id="PTHR30173">
    <property type="entry name" value="SIGMA 19 FACTOR"/>
    <property type="match status" value="1"/>
</dbReference>
<evidence type="ECO:0000259" key="8">
    <source>
        <dbReference type="Pfam" id="PF08281"/>
    </source>
</evidence>
<dbReference type="KEGG" id="acad:UA74_17735"/>
<dbReference type="SUPFAM" id="SSF88946">
    <property type="entry name" value="Sigma2 domain of RNA polymerase sigma factors"/>
    <property type="match status" value="1"/>
</dbReference>
<protein>
    <submittedName>
        <fullName evidence="9">RNA polymerase sigma factor, sigma-70 family</fullName>
    </submittedName>
</protein>
<dbReference type="Pfam" id="PF08281">
    <property type="entry name" value="Sigma70_r4_2"/>
    <property type="match status" value="1"/>
</dbReference>
<dbReference type="InterPro" id="IPR052704">
    <property type="entry name" value="ECF_Sigma-70_Domain"/>
</dbReference>
<proteinExistence type="inferred from homology"/>
<dbReference type="InterPro" id="IPR013324">
    <property type="entry name" value="RNA_pol_sigma_r3/r4-like"/>
</dbReference>
<evidence type="ECO:0000256" key="4">
    <source>
        <dbReference type="ARBA" id="ARBA00023082"/>
    </source>
</evidence>
<feature type="compositionally biased region" description="Low complexity" evidence="6">
    <location>
        <begin position="86"/>
        <end position="97"/>
    </location>
</feature>
<feature type="region of interest" description="Disordered" evidence="6">
    <location>
        <begin position="77"/>
        <end position="98"/>
    </location>
</feature>
<name>A0AAC9PT00_9PSEU</name>
<gene>
    <name evidence="9" type="ORF">UA74_17735</name>
</gene>
<dbReference type="SUPFAM" id="SSF88659">
    <property type="entry name" value="Sigma3 and sigma4 domains of RNA polymerase sigma factors"/>
    <property type="match status" value="1"/>
</dbReference>
<keyword evidence="10" id="KW-1185">Reference proteome</keyword>
<keyword evidence="5" id="KW-0804">Transcription</keyword>
<dbReference type="RefSeq" id="WP_075764958.1">
    <property type="nucleotide sequence ID" value="NZ_CP016076.1"/>
</dbReference>
<evidence type="ECO:0000313" key="10">
    <source>
        <dbReference type="Proteomes" id="UP000185511"/>
    </source>
</evidence>
<sequence>MNERDRAARRFEEHRGHLRTVAYRMLGSRTEAEDAVQETWLRFDRSDTDAVDNLGGWLTRVVARVCLDMLRSRRARRDQPVEWPPAESVRSASAAESGLQAADPEHEAVLADSVSRALLVVLETLSPAERIALVLHDSFAVPFAEIGPLLDRSPAAAKKLAGRARQKVRGSTEATSSDLARHRKVVDEFLTAVRNGDLDGLLTVLHVDVVRRVDGMVPAQVPAVVHGARNVVEEARFFAVRARRAQAVLIDGAPGAVVFERGELTLALVFTIDGDRITEFQVITDSVGLRRLRVDRPRSG</sequence>
<dbReference type="GO" id="GO:0006352">
    <property type="term" value="P:DNA-templated transcription initiation"/>
    <property type="evidence" value="ECO:0007669"/>
    <property type="project" value="InterPro"/>
</dbReference>
<evidence type="ECO:0000256" key="1">
    <source>
        <dbReference type="ARBA" id="ARBA00010641"/>
    </source>
</evidence>
<comment type="subunit">
    <text evidence="2">Interacts transiently with the RNA polymerase catalytic core formed by RpoA, RpoB, RpoC and RpoZ (2 alpha, 1 beta, 1 beta' and 1 omega subunit) to form the RNA polymerase holoenzyme that can initiate transcription.</text>
</comment>
<dbReference type="Gene3D" id="3.10.450.50">
    <property type="match status" value="1"/>
</dbReference>
<dbReference type="Proteomes" id="UP000185511">
    <property type="component" value="Chromosome"/>
</dbReference>
<evidence type="ECO:0000256" key="6">
    <source>
        <dbReference type="SAM" id="MobiDB-lite"/>
    </source>
</evidence>
<evidence type="ECO:0000256" key="5">
    <source>
        <dbReference type="ARBA" id="ARBA00023163"/>
    </source>
</evidence>